<evidence type="ECO:0000256" key="1">
    <source>
        <dbReference type="ARBA" id="ARBA00000022"/>
    </source>
</evidence>
<dbReference type="Gene3D" id="1.10.357.40">
    <property type="entry name" value="YbiA-like"/>
    <property type="match status" value="1"/>
</dbReference>
<dbReference type="InterPro" id="IPR012816">
    <property type="entry name" value="NADAR"/>
</dbReference>
<organism evidence="4 5">
    <name type="scientific">Robiginitalea aurantiaca</name>
    <dbReference type="NCBI Taxonomy" id="3056915"/>
    <lineage>
        <taxon>Bacteria</taxon>
        <taxon>Pseudomonadati</taxon>
        <taxon>Bacteroidota</taxon>
        <taxon>Flavobacteriia</taxon>
        <taxon>Flavobacteriales</taxon>
        <taxon>Flavobacteriaceae</taxon>
        <taxon>Robiginitalea</taxon>
    </lineage>
</organism>
<evidence type="ECO:0000259" key="3">
    <source>
        <dbReference type="Pfam" id="PF08719"/>
    </source>
</evidence>
<keyword evidence="5" id="KW-1185">Reference proteome</keyword>
<comment type="catalytic activity">
    <reaction evidence="2">
        <text>2,5-diamino-6-hydroxy-4-(5-phosphoribosylamino)-pyrimidine + H2O = 2,5,6-triamino-4-hydroxypyrimidine + D-ribose 5-phosphate</text>
        <dbReference type="Rhea" id="RHEA:23436"/>
        <dbReference type="ChEBI" id="CHEBI:15377"/>
        <dbReference type="ChEBI" id="CHEBI:58614"/>
        <dbReference type="ChEBI" id="CHEBI:78346"/>
        <dbReference type="ChEBI" id="CHEBI:137796"/>
    </reaction>
</comment>
<evidence type="ECO:0000256" key="2">
    <source>
        <dbReference type="ARBA" id="ARBA00000751"/>
    </source>
</evidence>
<accession>A0ABT7WBE7</accession>
<comment type="catalytic activity">
    <reaction evidence="1">
        <text>5-amino-6-(5-phospho-D-ribosylamino)uracil + H2O = 5,6-diaminouracil + D-ribose 5-phosphate</text>
        <dbReference type="Rhea" id="RHEA:55020"/>
        <dbReference type="ChEBI" id="CHEBI:15377"/>
        <dbReference type="ChEBI" id="CHEBI:46252"/>
        <dbReference type="ChEBI" id="CHEBI:58453"/>
        <dbReference type="ChEBI" id="CHEBI:78346"/>
    </reaction>
</comment>
<dbReference type="SUPFAM" id="SSF143990">
    <property type="entry name" value="YbiA-like"/>
    <property type="match status" value="1"/>
</dbReference>
<proteinExistence type="predicted"/>
<sequence>MKIIGNCMEYNLNEVVWFQKTDTEYGGLSNMKGKIFPMNVNGHLFHTSEALYQACRFPDYPEIQREIMGHPSPMTAKMKSKKYRNTHTRNDFEEVKEDIMWWCLRVKMAHHPVAMGALLRRSGSKPIVEVSHKDRFWGTVRSKENENLVVGDNVLGKLLIRLRAYYFQNQGSSKLLRVPPLEISNFKLLGQPIEEVDCFRGLRRE</sequence>
<gene>
    <name evidence="4" type="ORF">QU605_02100</name>
</gene>
<comment type="caution">
    <text evidence="4">The sequence shown here is derived from an EMBL/GenBank/DDBJ whole genome shotgun (WGS) entry which is preliminary data.</text>
</comment>
<evidence type="ECO:0000313" key="5">
    <source>
        <dbReference type="Proteomes" id="UP001174839"/>
    </source>
</evidence>
<dbReference type="Proteomes" id="UP001174839">
    <property type="component" value="Unassembled WGS sequence"/>
</dbReference>
<protein>
    <submittedName>
        <fullName evidence="4">NADAR family protein</fullName>
    </submittedName>
</protein>
<name>A0ABT7WBE7_9FLAO</name>
<dbReference type="Pfam" id="PF08719">
    <property type="entry name" value="NADAR"/>
    <property type="match status" value="1"/>
</dbReference>
<dbReference type="InterPro" id="IPR037238">
    <property type="entry name" value="YbiA-like_sf"/>
</dbReference>
<dbReference type="CDD" id="cd15457">
    <property type="entry name" value="NADAR"/>
    <property type="match status" value="1"/>
</dbReference>
<dbReference type="EMBL" id="JAUDUY010000001">
    <property type="protein sequence ID" value="MDM9630244.1"/>
    <property type="molecule type" value="Genomic_DNA"/>
</dbReference>
<reference evidence="4" key="1">
    <citation type="submission" date="2023-06" db="EMBL/GenBank/DDBJ databases">
        <title>Robiginitalea aurantiacus sp. nov. and Algoriphagus sediminis sp. nov., isolated from coastal sediment.</title>
        <authorList>
            <person name="Zhou Z.Y."/>
            <person name="An J."/>
            <person name="Jia Y.W."/>
            <person name="Du Z.J."/>
        </authorList>
    </citation>
    <scope>NUCLEOTIDE SEQUENCE</scope>
    <source>
        <strain evidence="4">M39</strain>
    </source>
</reference>
<evidence type="ECO:0000313" key="4">
    <source>
        <dbReference type="EMBL" id="MDM9630244.1"/>
    </source>
</evidence>
<feature type="domain" description="NADAR" evidence="3">
    <location>
        <begin position="18"/>
        <end position="164"/>
    </location>
</feature>